<evidence type="ECO:0000256" key="1">
    <source>
        <dbReference type="SAM" id="MobiDB-lite"/>
    </source>
</evidence>
<dbReference type="Proteomes" id="UP001341281">
    <property type="component" value="Chromosome 06"/>
</dbReference>
<proteinExistence type="predicted"/>
<feature type="region of interest" description="Disordered" evidence="1">
    <location>
        <begin position="196"/>
        <end position="223"/>
    </location>
</feature>
<feature type="compositionally biased region" description="Low complexity" evidence="1">
    <location>
        <begin position="11"/>
        <end position="34"/>
    </location>
</feature>
<organism evidence="2 3">
    <name type="scientific">Paspalum notatum var. saurae</name>
    <dbReference type="NCBI Taxonomy" id="547442"/>
    <lineage>
        <taxon>Eukaryota</taxon>
        <taxon>Viridiplantae</taxon>
        <taxon>Streptophyta</taxon>
        <taxon>Embryophyta</taxon>
        <taxon>Tracheophyta</taxon>
        <taxon>Spermatophyta</taxon>
        <taxon>Magnoliopsida</taxon>
        <taxon>Liliopsida</taxon>
        <taxon>Poales</taxon>
        <taxon>Poaceae</taxon>
        <taxon>PACMAD clade</taxon>
        <taxon>Panicoideae</taxon>
        <taxon>Andropogonodae</taxon>
        <taxon>Paspaleae</taxon>
        <taxon>Paspalinae</taxon>
        <taxon>Paspalum</taxon>
    </lineage>
</organism>
<dbReference type="Pfam" id="PF02681">
    <property type="entry name" value="DUF212"/>
    <property type="match status" value="1"/>
</dbReference>
<feature type="compositionally biased region" description="Low complexity" evidence="1">
    <location>
        <begin position="196"/>
        <end position="212"/>
    </location>
</feature>
<dbReference type="AlphaFoldDB" id="A0AAQ3X056"/>
<name>A0AAQ3X056_PASNO</name>
<protein>
    <recommendedName>
        <fullName evidence="4">Acid phosphatase/vanadium-dependent haloperoxidase-related protein</fullName>
    </recommendedName>
</protein>
<accession>A0AAQ3X056</accession>
<sequence length="270" mass="28539">MAQPLCFLHIPSTPSVPRRPPTSTFSTPRTSASPVPGCRPRRRAVAAAASLHLGPGEIAEVARNKVLIAATVAGAIGQLSKPFTSAKNGGAGAGAGLNLRTVFRSGGMPSSHSASVVAVATSLGMYRGFADSVFGMSVVFAAIVMYDAQGVRRQVGNHAKVLNKFWILRQNIPPEDSEVDMASEFVSVTEQTISSSRTNASSSSRRSLSTESPRVNRLHTSEPEVTELTELKQAYIEDYRLSESVGHTELQVAVGALLGFVVSIAVYATL</sequence>
<reference evidence="2 3" key="1">
    <citation type="submission" date="2024-02" db="EMBL/GenBank/DDBJ databases">
        <title>High-quality chromosome-scale genome assembly of Pensacola bahiagrass (Paspalum notatum Flugge var. saurae).</title>
        <authorList>
            <person name="Vega J.M."/>
            <person name="Podio M."/>
            <person name="Orjuela J."/>
            <person name="Siena L.A."/>
            <person name="Pessino S.C."/>
            <person name="Combes M.C."/>
            <person name="Mariac C."/>
            <person name="Albertini E."/>
            <person name="Pupilli F."/>
            <person name="Ortiz J.P.A."/>
            <person name="Leblanc O."/>
        </authorList>
    </citation>
    <scope>NUCLEOTIDE SEQUENCE [LARGE SCALE GENOMIC DNA]</scope>
    <source>
        <strain evidence="2">R1</strain>
        <tissue evidence="2">Leaf</tissue>
    </source>
</reference>
<dbReference type="PANTHER" id="PTHR31446">
    <property type="entry name" value="ACID PHOSPHATASE/VANADIUM-DEPENDENT HALOPEROXIDASE-RELATED PROTEIN"/>
    <property type="match status" value="1"/>
</dbReference>
<keyword evidence="3" id="KW-1185">Reference proteome</keyword>
<evidence type="ECO:0000313" key="3">
    <source>
        <dbReference type="Proteomes" id="UP001341281"/>
    </source>
</evidence>
<evidence type="ECO:0008006" key="4">
    <source>
        <dbReference type="Google" id="ProtNLM"/>
    </source>
</evidence>
<dbReference type="PANTHER" id="PTHR31446:SF2">
    <property type="entry name" value="ACID PHOSPHATASE_VANADIUM-DEPENDENT HALOPEROXIDASE-RELATED PROTEIN"/>
    <property type="match status" value="1"/>
</dbReference>
<dbReference type="InterPro" id="IPR003832">
    <property type="entry name" value="DUF212"/>
</dbReference>
<evidence type="ECO:0000313" key="2">
    <source>
        <dbReference type="EMBL" id="WVZ79990.1"/>
    </source>
</evidence>
<feature type="region of interest" description="Disordered" evidence="1">
    <location>
        <begin position="11"/>
        <end position="38"/>
    </location>
</feature>
<dbReference type="EMBL" id="CP144750">
    <property type="protein sequence ID" value="WVZ79990.1"/>
    <property type="molecule type" value="Genomic_DNA"/>
</dbReference>
<gene>
    <name evidence="2" type="ORF">U9M48_027509</name>
</gene>